<dbReference type="OrthoDB" id="9784786at2"/>
<dbReference type="InterPro" id="IPR005493">
    <property type="entry name" value="RraA/RraA-like"/>
</dbReference>
<evidence type="ECO:0000256" key="2">
    <source>
        <dbReference type="ARBA" id="ARBA00016549"/>
    </source>
</evidence>
<organism evidence="8 9">
    <name type="scientific">Luteitalea pratensis</name>
    <dbReference type="NCBI Taxonomy" id="1855912"/>
    <lineage>
        <taxon>Bacteria</taxon>
        <taxon>Pseudomonadati</taxon>
        <taxon>Acidobacteriota</taxon>
        <taxon>Vicinamibacteria</taxon>
        <taxon>Vicinamibacterales</taxon>
        <taxon>Vicinamibacteraceae</taxon>
        <taxon>Luteitalea</taxon>
    </lineage>
</organism>
<reference evidence="8 9" key="1">
    <citation type="journal article" date="2016" name="Genome Announc.">
        <title>First Complete Genome Sequence of a Subdivision 6 Acidobacterium Strain.</title>
        <authorList>
            <person name="Huang S."/>
            <person name="Vieira S."/>
            <person name="Bunk B."/>
            <person name="Riedel T."/>
            <person name="Sproer C."/>
            <person name="Overmann J."/>
        </authorList>
    </citation>
    <scope>NUCLEOTIDE SEQUENCE [LARGE SCALE GENOMIC DNA]</scope>
    <source>
        <strain evidence="9">DSM 100886 HEG_-6_39</strain>
    </source>
</reference>
<dbReference type="RefSeq" id="WP_157898965.1">
    <property type="nucleotide sequence ID" value="NZ_CP015136.1"/>
</dbReference>
<evidence type="ECO:0000313" key="8">
    <source>
        <dbReference type="EMBL" id="AMY08812.1"/>
    </source>
</evidence>
<dbReference type="InterPro" id="IPR036704">
    <property type="entry name" value="RraA/RraA-like_sf"/>
</dbReference>
<feature type="signal peptide" evidence="7">
    <location>
        <begin position="1"/>
        <end position="30"/>
    </location>
</feature>
<dbReference type="GO" id="GO:0047443">
    <property type="term" value="F:4-hydroxy-4-methyl-2-oxoglutarate aldolase activity"/>
    <property type="evidence" value="ECO:0007669"/>
    <property type="project" value="TreeGrafter"/>
</dbReference>
<feature type="binding site" evidence="5">
    <location>
        <begin position="148"/>
        <end position="151"/>
    </location>
    <ligand>
        <name>substrate</name>
    </ligand>
</feature>
<feature type="compositionally biased region" description="Low complexity" evidence="6">
    <location>
        <begin position="32"/>
        <end position="46"/>
    </location>
</feature>
<evidence type="ECO:0000256" key="6">
    <source>
        <dbReference type="SAM" id="MobiDB-lite"/>
    </source>
</evidence>
<evidence type="ECO:0000313" key="9">
    <source>
        <dbReference type="Proteomes" id="UP000076079"/>
    </source>
</evidence>
<keyword evidence="5" id="KW-0479">Metal-binding</keyword>
<dbReference type="PANTHER" id="PTHR33254:SF4">
    <property type="entry name" value="4-HYDROXY-4-METHYL-2-OXOGLUTARATE ALDOLASE 3-RELATED"/>
    <property type="match status" value="1"/>
</dbReference>
<evidence type="ECO:0000256" key="3">
    <source>
        <dbReference type="ARBA" id="ARBA00029596"/>
    </source>
</evidence>
<dbReference type="EMBL" id="CP015136">
    <property type="protein sequence ID" value="AMY08812.1"/>
    <property type="molecule type" value="Genomic_DNA"/>
</dbReference>
<dbReference type="CDD" id="cd16841">
    <property type="entry name" value="RraA_family"/>
    <property type="match status" value="1"/>
</dbReference>
<dbReference type="Pfam" id="PF03737">
    <property type="entry name" value="RraA-like"/>
    <property type="match status" value="1"/>
</dbReference>
<keyword evidence="7" id="KW-0732">Signal</keyword>
<keyword evidence="9" id="KW-1185">Reference proteome</keyword>
<comment type="cofactor">
    <cofactor evidence="5">
        <name>Mg(2+)</name>
        <dbReference type="ChEBI" id="CHEBI:18420"/>
    </cofactor>
</comment>
<evidence type="ECO:0000256" key="5">
    <source>
        <dbReference type="PIRSR" id="PIRSR605493-1"/>
    </source>
</evidence>
<proteinExistence type="predicted"/>
<protein>
    <recommendedName>
        <fullName evidence="2">Putative 4-hydroxy-4-methyl-2-oxoglutarate aldolase</fullName>
    </recommendedName>
    <alternativeName>
        <fullName evidence="3">Regulator of ribonuclease activity homolog</fullName>
    </alternativeName>
    <alternativeName>
        <fullName evidence="4">RraA-like protein</fullName>
    </alternativeName>
</protein>
<evidence type="ECO:0000256" key="1">
    <source>
        <dbReference type="ARBA" id="ARBA00001968"/>
    </source>
</evidence>
<dbReference type="GO" id="GO:0046872">
    <property type="term" value="F:metal ion binding"/>
    <property type="evidence" value="ECO:0007669"/>
    <property type="project" value="UniProtKB-KW"/>
</dbReference>
<feature type="chain" id="PRO_5007511474" description="Putative 4-hydroxy-4-methyl-2-oxoglutarate aldolase" evidence="7">
    <location>
        <begin position="31"/>
        <end position="271"/>
    </location>
</feature>
<evidence type="ECO:0000256" key="4">
    <source>
        <dbReference type="ARBA" id="ARBA00030169"/>
    </source>
</evidence>
<dbReference type="SUPFAM" id="SSF89562">
    <property type="entry name" value="RraA-like"/>
    <property type="match status" value="1"/>
</dbReference>
<name>A0A143PJP5_LUTPR</name>
<dbReference type="Gene3D" id="3.50.30.40">
    <property type="entry name" value="Ribonuclease E inhibitor RraA/RraA-like"/>
    <property type="match status" value="1"/>
</dbReference>
<feature type="binding site" evidence="5">
    <location>
        <position position="170"/>
    </location>
    <ligand>
        <name>substrate</name>
    </ligand>
</feature>
<dbReference type="PANTHER" id="PTHR33254">
    <property type="entry name" value="4-HYDROXY-4-METHYL-2-OXOGLUTARATE ALDOLASE 3-RELATED"/>
    <property type="match status" value="1"/>
</dbReference>
<dbReference type="STRING" id="1855912.LuPra_02018"/>
<comment type="cofactor">
    <cofactor evidence="1">
        <name>a divalent metal cation</name>
        <dbReference type="ChEBI" id="CHEBI:60240"/>
    </cofactor>
</comment>
<keyword evidence="5" id="KW-0460">Magnesium</keyword>
<dbReference type="KEGG" id="abac:LuPra_02018"/>
<dbReference type="Proteomes" id="UP000076079">
    <property type="component" value="Chromosome"/>
</dbReference>
<accession>A0A143PJP5</accession>
<feature type="binding site" evidence="5">
    <location>
        <position position="171"/>
    </location>
    <ligand>
        <name>Mg(2+)</name>
        <dbReference type="ChEBI" id="CHEBI:18420"/>
    </ligand>
</feature>
<feature type="region of interest" description="Disordered" evidence="6">
    <location>
        <begin position="32"/>
        <end position="55"/>
    </location>
</feature>
<evidence type="ECO:0000256" key="7">
    <source>
        <dbReference type="SAM" id="SignalP"/>
    </source>
</evidence>
<dbReference type="AlphaFoldDB" id="A0A143PJP5"/>
<sequence precursor="true">MSTRSLTAAVMVALAAVAAPVLTAPSSPQAAATQAPAPAAGTSAAAPPAPTQSPEAVISALRRPENSTGNIADAVEAASGARGWMSPDMKPISAGKIVGRAWTAVMRPVLKSDTRPYPNYLLQVLDEAPAGSVLVYVMQDGLEIAAMGNLMATTAKVRGLEGTVIDGAVRDVTELRAIGHQVFSRRVSPATSVGRMVSVSKQTPVRCADVMVNPGDYIVGDADGVVVVPQGAVADQVIALLKDYDARESKMVPIIQREKSMLKALEIYGRY</sequence>
<keyword evidence="8" id="KW-0456">Lyase</keyword>
<gene>
    <name evidence="8" type="primary">proA_1</name>
    <name evidence="8" type="ORF">LuPra_02018</name>
</gene>
<reference evidence="9" key="2">
    <citation type="submission" date="2016-04" db="EMBL/GenBank/DDBJ databases">
        <title>First Complete Genome Sequence of a Subdivision 6 Acidobacterium.</title>
        <authorList>
            <person name="Huang S."/>
            <person name="Vieira S."/>
            <person name="Bunk B."/>
            <person name="Riedel T."/>
            <person name="Sproeer C."/>
            <person name="Overmann J."/>
        </authorList>
    </citation>
    <scope>NUCLEOTIDE SEQUENCE [LARGE SCALE GENOMIC DNA]</scope>
    <source>
        <strain evidence="9">DSM 100886 HEG_-6_39</strain>
    </source>
</reference>
<dbReference type="GO" id="GO:0008948">
    <property type="term" value="F:oxaloacetate decarboxylase activity"/>
    <property type="evidence" value="ECO:0007669"/>
    <property type="project" value="TreeGrafter"/>
</dbReference>